<dbReference type="Proteomes" id="UP000321230">
    <property type="component" value="Unassembled WGS sequence"/>
</dbReference>
<proteinExistence type="predicted"/>
<dbReference type="RefSeq" id="WP_186819458.1">
    <property type="nucleotide sequence ID" value="NZ_BARC01000011.1"/>
</dbReference>
<reference evidence="1 2" key="1">
    <citation type="submission" date="2019-07" db="EMBL/GenBank/DDBJ databases">
        <title>Whole genome shotgun sequence of Gluconobacter wancherniae NBRC 103581.</title>
        <authorList>
            <person name="Hosoyama A."/>
            <person name="Uohara A."/>
            <person name="Ohji S."/>
            <person name="Ichikawa N."/>
        </authorList>
    </citation>
    <scope>NUCLEOTIDE SEQUENCE [LARGE SCALE GENOMIC DNA]</scope>
    <source>
        <strain evidence="1 2">NBRC 103581</strain>
    </source>
</reference>
<keyword evidence="2" id="KW-1185">Reference proteome</keyword>
<accession>A0A511AYD7</accession>
<dbReference type="EMBL" id="BJUZ01000001">
    <property type="protein sequence ID" value="GEK93186.1"/>
    <property type="molecule type" value="Genomic_DNA"/>
</dbReference>
<organism evidence="1 2">
    <name type="scientific">Gluconobacter wancherniae NBRC 103581</name>
    <dbReference type="NCBI Taxonomy" id="656744"/>
    <lineage>
        <taxon>Bacteria</taxon>
        <taxon>Pseudomonadati</taxon>
        <taxon>Pseudomonadota</taxon>
        <taxon>Alphaproteobacteria</taxon>
        <taxon>Acetobacterales</taxon>
        <taxon>Acetobacteraceae</taxon>
        <taxon>Gluconobacter</taxon>
    </lineage>
</organism>
<comment type="caution">
    <text evidence="1">The sequence shown here is derived from an EMBL/GenBank/DDBJ whole genome shotgun (WGS) entry which is preliminary data.</text>
</comment>
<evidence type="ECO:0000313" key="1">
    <source>
        <dbReference type="EMBL" id="GEK93186.1"/>
    </source>
</evidence>
<evidence type="ECO:0000313" key="2">
    <source>
        <dbReference type="Proteomes" id="UP000321230"/>
    </source>
</evidence>
<protein>
    <submittedName>
        <fullName evidence="1">Uncharacterized protein</fullName>
    </submittedName>
</protein>
<dbReference type="AlphaFoldDB" id="A0A511AYD7"/>
<name>A0A511AYD7_9PROT</name>
<gene>
    <name evidence="1" type="ORF">GWA01_09560</name>
</gene>
<sequence length="58" mass="6392">MPNLPKTWTTIALYSDAEGKYVPAPGARISLTRAALSDDLQTREMSISGRKVMQVRAK</sequence>